<dbReference type="PROSITE" id="PS50895">
    <property type="entry name" value="SURF1"/>
    <property type="match status" value="1"/>
</dbReference>
<gene>
    <name evidence="7" type="ORF">GCM10011385_28210</name>
</gene>
<evidence type="ECO:0000313" key="7">
    <source>
        <dbReference type="EMBL" id="GGA72660.1"/>
    </source>
</evidence>
<keyword evidence="5 6" id="KW-0472">Membrane</keyword>
<accession>A0A916W6Y6</accession>
<comment type="caution">
    <text evidence="7">The sequence shown here is derived from an EMBL/GenBank/DDBJ whole genome shotgun (WGS) entry which is preliminary data.</text>
</comment>
<keyword evidence="6" id="KW-1003">Cell membrane</keyword>
<name>A0A916W6Y6_9HYPH</name>
<keyword evidence="4 6" id="KW-1133">Transmembrane helix</keyword>
<dbReference type="RefSeq" id="WP_188721718.1">
    <property type="nucleotide sequence ID" value="NZ_BMIF01000008.1"/>
</dbReference>
<organism evidence="7 8">
    <name type="scientific">Nitratireductor aestuarii</name>
    <dbReference type="NCBI Taxonomy" id="1735103"/>
    <lineage>
        <taxon>Bacteria</taxon>
        <taxon>Pseudomonadati</taxon>
        <taxon>Pseudomonadota</taxon>
        <taxon>Alphaproteobacteria</taxon>
        <taxon>Hyphomicrobiales</taxon>
        <taxon>Phyllobacteriaceae</taxon>
        <taxon>Nitratireductor</taxon>
    </lineage>
</organism>
<protein>
    <recommendedName>
        <fullName evidence="6">SURF1-like protein</fullName>
    </recommendedName>
</protein>
<sequence length="250" mass="28235">MKAVNTETKPRRRSTLLLIALSLPVLAILLTLGTWQVQRLQWKEGLIQRVNERMAEQPVPLAKIASEYAAGEEIEYRPVTLSGSFLHQGERHYFATWQGQSGYFVHTPMDLGGGQYILVNRGFVPFDRKDPVTREAGQVEGRVDIGGVSRLPETEKPSFLVPDNDLDKNIFYWRDIPTMARTAGLPTDKVYPFFVDADAKPNPGGLPIGGVTLVDFPNRHLEYAVTWYGLAFALVLVLAHWIYRQWRAKA</sequence>
<feature type="transmembrane region" description="Helical" evidence="6">
    <location>
        <begin position="225"/>
        <end position="243"/>
    </location>
</feature>
<dbReference type="EMBL" id="BMIF01000008">
    <property type="protein sequence ID" value="GGA72660.1"/>
    <property type="molecule type" value="Genomic_DNA"/>
</dbReference>
<dbReference type="PANTHER" id="PTHR23427">
    <property type="entry name" value="SURFEIT LOCUS PROTEIN"/>
    <property type="match status" value="1"/>
</dbReference>
<dbReference type="AlphaFoldDB" id="A0A916W6Y6"/>
<evidence type="ECO:0000256" key="4">
    <source>
        <dbReference type="ARBA" id="ARBA00022989"/>
    </source>
</evidence>
<evidence type="ECO:0000256" key="3">
    <source>
        <dbReference type="ARBA" id="ARBA00022692"/>
    </source>
</evidence>
<dbReference type="CDD" id="cd06662">
    <property type="entry name" value="SURF1"/>
    <property type="match status" value="1"/>
</dbReference>
<dbReference type="Pfam" id="PF02104">
    <property type="entry name" value="SURF1"/>
    <property type="match status" value="1"/>
</dbReference>
<reference evidence="7" key="1">
    <citation type="journal article" date="2014" name="Int. J. Syst. Evol. Microbiol.">
        <title>Complete genome sequence of Corynebacterium casei LMG S-19264T (=DSM 44701T), isolated from a smear-ripened cheese.</title>
        <authorList>
            <consortium name="US DOE Joint Genome Institute (JGI-PGF)"/>
            <person name="Walter F."/>
            <person name="Albersmeier A."/>
            <person name="Kalinowski J."/>
            <person name="Ruckert C."/>
        </authorList>
    </citation>
    <scope>NUCLEOTIDE SEQUENCE</scope>
    <source>
        <strain evidence="7">CGMCC 1.15320</strain>
    </source>
</reference>
<comment type="subcellular location">
    <subcellularLocation>
        <location evidence="6">Cell membrane</location>
        <topology evidence="6">Multi-pass membrane protein</topology>
    </subcellularLocation>
    <subcellularLocation>
        <location evidence="1">Membrane</location>
    </subcellularLocation>
</comment>
<dbReference type="GO" id="GO:0005886">
    <property type="term" value="C:plasma membrane"/>
    <property type="evidence" value="ECO:0007669"/>
    <property type="project" value="UniProtKB-SubCell"/>
</dbReference>
<evidence type="ECO:0000313" key="8">
    <source>
        <dbReference type="Proteomes" id="UP000636264"/>
    </source>
</evidence>
<evidence type="ECO:0000256" key="1">
    <source>
        <dbReference type="ARBA" id="ARBA00004370"/>
    </source>
</evidence>
<dbReference type="InterPro" id="IPR002994">
    <property type="entry name" value="Surf1/Shy1"/>
</dbReference>
<comment type="similarity">
    <text evidence="2 6">Belongs to the SURF1 family.</text>
</comment>
<keyword evidence="8" id="KW-1185">Reference proteome</keyword>
<evidence type="ECO:0000256" key="5">
    <source>
        <dbReference type="ARBA" id="ARBA00023136"/>
    </source>
</evidence>
<dbReference type="Proteomes" id="UP000636264">
    <property type="component" value="Unassembled WGS sequence"/>
</dbReference>
<dbReference type="PANTHER" id="PTHR23427:SF2">
    <property type="entry name" value="SURFEIT LOCUS PROTEIN 1"/>
    <property type="match status" value="1"/>
</dbReference>
<proteinExistence type="inferred from homology"/>
<evidence type="ECO:0000256" key="6">
    <source>
        <dbReference type="RuleBase" id="RU363076"/>
    </source>
</evidence>
<dbReference type="InterPro" id="IPR045214">
    <property type="entry name" value="Surf1/Surf4"/>
</dbReference>
<comment type="caution">
    <text evidence="6">Lacks conserved residue(s) required for the propagation of feature annotation.</text>
</comment>
<reference evidence="7" key="2">
    <citation type="submission" date="2020-09" db="EMBL/GenBank/DDBJ databases">
        <authorList>
            <person name="Sun Q."/>
            <person name="Zhou Y."/>
        </authorList>
    </citation>
    <scope>NUCLEOTIDE SEQUENCE</scope>
    <source>
        <strain evidence="7">CGMCC 1.15320</strain>
    </source>
</reference>
<evidence type="ECO:0000256" key="2">
    <source>
        <dbReference type="ARBA" id="ARBA00007165"/>
    </source>
</evidence>
<keyword evidence="3 6" id="KW-0812">Transmembrane</keyword>